<dbReference type="GO" id="GO:0004301">
    <property type="term" value="F:epoxide hydrolase activity"/>
    <property type="evidence" value="ECO:0007669"/>
    <property type="project" value="UniProtKB-EC"/>
</dbReference>
<dbReference type="OrthoDB" id="9804723at2"/>
<dbReference type="InterPro" id="IPR000073">
    <property type="entry name" value="AB_hydrolase_1"/>
</dbReference>
<dbReference type="InParanoid" id="A0A1Y5STQ3"/>
<evidence type="ECO:0000313" key="2">
    <source>
        <dbReference type="EMBL" id="SLN47649.1"/>
    </source>
</evidence>
<sequence>MPSDETPDWFRQALADKPEEIDLAVDGGTVHVLLWGTGPGRPLILVHGNGAHARWWSFIAPSLASGRRVAALDLGGMGDSGGRANYSPDSFAAELETLARRLCADSGHDAVDIAAHSFGGLVSTWFTYHHPALVNRLVLLDVPFPVERGFRPNWRRQDGRRSIFPSREAALDRFRLLPAQPCENGYLVDYIAGHSIRETAEGWTWKFTANPWDYEPFQGDFWPRLGEAAGGLARPPVLVRGAASALCTAEMEDRWRVLFGDSVEIDVIEGAHHHLMLDQPLRLAAVLAHRTGP</sequence>
<dbReference type="EC" id="3.3.2.10" evidence="2"/>
<evidence type="ECO:0000313" key="3">
    <source>
        <dbReference type="Proteomes" id="UP000193200"/>
    </source>
</evidence>
<keyword evidence="3" id="KW-1185">Reference proteome</keyword>
<keyword evidence="2" id="KW-0378">Hydrolase</keyword>
<dbReference type="Pfam" id="PF00561">
    <property type="entry name" value="Abhydrolase_1"/>
    <property type="match status" value="1"/>
</dbReference>
<proteinExistence type="predicted"/>
<name>A0A1Y5STQ3_9PROT</name>
<dbReference type="EMBL" id="FWFR01000001">
    <property type="protein sequence ID" value="SLN47649.1"/>
    <property type="molecule type" value="Genomic_DNA"/>
</dbReference>
<dbReference type="Gene3D" id="3.40.50.1820">
    <property type="entry name" value="alpha/beta hydrolase"/>
    <property type="match status" value="1"/>
</dbReference>
<accession>A0A1Y5STQ3</accession>
<dbReference type="SUPFAM" id="SSF53474">
    <property type="entry name" value="alpha/beta-Hydrolases"/>
    <property type="match status" value="1"/>
</dbReference>
<dbReference type="InterPro" id="IPR029058">
    <property type="entry name" value="AB_hydrolase_fold"/>
</dbReference>
<feature type="domain" description="AB hydrolase-1" evidence="1">
    <location>
        <begin position="42"/>
        <end position="148"/>
    </location>
</feature>
<dbReference type="InterPro" id="IPR050228">
    <property type="entry name" value="Carboxylesterase_BioH"/>
</dbReference>
<dbReference type="AlphaFoldDB" id="A0A1Y5STQ3"/>
<protein>
    <submittedName>
        <fullName evidence="2">Soluble epoxide hydrolase</fullName>
        <ecNumber evidence="2">3.3.2.10</ecNumber>
    </submittedName>
</protein>
<dbReference type="PANTHER" id="PTHR43194:SF2">
    <property type="entry name" value="PEROXISOMAL MEMBRANE PROTEIN LPX1"/>
    <property type="match status" value="1"/>
</dbReference>
<dbReference type="PANTHER" id="PTHR43194">
    <property type="entry name" value="HYDROLASE ALPHA/BETA FOLD FAMILY"/>
    <property type="match status" value="1"/>
</dbReference>
<evidence type="ECO:0000259" key="1">
    <source>
        <dbReference type="Pfam" id="PF00561"/>
    </source>
</evidence>
<reference evidence="2 3" key="1">
    <citation type="submission" date="2017-03" db="EMBL/GenBank/DDBJ databases">
        <authorList>
            <person name="Afonso C.L."/>
            <person name="Miller P.J."/>
            <person name="Scott M.A."/>
            <person name="Spackman E."/>
            <person name="Goraichik I."/>
            <person name="Dimitrov K.M."/>
            <person name="Suarez D.L."/>
            <person name="Swayne D.E."/>
        </authorList>
    </citation>
    <scope>NUCLEOTIDE SEQUENCE [LARGE SCALE GENOMIC DNA]</scope>
    <source>
        <strain evidence="2 3">CECT 7691</strain>
    </source>
</reference>
<organism evidence="2 3">
    <name type="scientific">Oceanibacterium hippocampi</name>
    <dbReference type="NCBI Taxonomy" id="745714"/>
    <lineage>
        <taxon>Bacteria</taxon>
        <taxon>Pseudomonadati</taxon>
        <taxon>Pseudomonadota</taxon>
        <taxon>Alphaproteobacteria</taxon>
        <taxon>Sneathiellales</taxon>
        <taxon>Sneathiellaceae</taxon>
        <taxon>Oceanibacterium</taxon>
    </lineage>
</organism>
<dbReference type="Proteomes" id="UP000193200">
    <property type="component" value="Unassembled WGS sequence"/>
</dbReference>
<gene>
    <name evidence="2" type="ORF">OCH7691_02057</name>
</gene>
<dbReference type="PRINTS" id="PR00111">
    <property type="entry name" value="ABHYDROLASE"/>
</dbReference>
<dbReference type="RefSeq" id="WP_085883259.1">
    <property type="nucleotide sequence ID" value="NZ_FWFR01000001.1"/>
</dbReference>